<dbReference type="Gene3D" id="3.30.300.180">
    <property type="match status" value="1"/>
</dbReference>
<dbReference type="InterPro" id="IPR038454">
    <property type="entry name" value="DnaA_N_sf"/>
</dbReference>
<evidence type="ECO:0000259" key="1">
    <source>
        <dbReference type="Pfam" id="PF11638"/>
    </source>
</evidence>
<dbReference type="EMBL" id="JAUSUD010000004">
    <property type="protein sequence ID" value="MDQ0230179.1"/>
    <property type="molecule type" value="Genomic_DNA"/>
</dbReference>
<proteinExistence type="predicted"/>
<gene>
    <name evidence="2" type="ORF">J2S19_001431</name>
</gene>
<organism evidence="2 3">
    <name type="scientific">Metabacillus malikii</name>
    <dbReference type="NCBI Taxonomy" id="1504265"/>
    <lineage>
        <taxon>Bacteria</taxon>
        <taxon>Bacillati</taxon>
        <taxon>Bacillota</taxon>
        <taxon>Bacilli</taxon>
        <taxon>Bacillales</taxon>
        <taxon>Bacillaceae</taxon>
        <taxon>Metabacillus</taxon>
    </lineage>
</organism>
<feature type="domain" description="DnaA N-terminal" evidence="1">
    <location>
        <begin position="8"/>
        <end position="64"/>
    </location>
</feature>
<name>A0ABT9ZE13_9BACI</name>
<dbReference type="Pfam" id="PF11638">
    <property type="entry name" value="DnaA_N"/>
    <property type="match status" value="1"/>
</dbReference>
<evidence type="ECO:0000313" key="2">
    <source>
        <dbReference type="EMBL" id="MDQ0230179.1"/>
    </source>
</evidence>
<keyword evidence="3" id="KW-1185">Reference proteome</keyword>
<dbReference type="Proteomes" id="UP001234495">
    <property type="component" value="Unassembled WGS sequence"/>
</dbReference>
<protein>
    <submittedName>
        <fullName evidence="2">Chromosomal replication initiation ATPase DnaA</fullName>
    </submittedName>
</protein>
<dbReference type="RefSeq" id="WP_307339081.1">
    <property type="nucleotide sequence ID" value="NZ_JAUSUD010000004.1"/>
</dbReference>
<comment type="caution">
    <text evidence="2">The sequence shown here is derived from an EMBL/GenBank/DDBJ whole genome shotgun (WGS) entry which is preliminary data.</text>
</comment>
<dbReference type="InterPro" id="IPR024633">
    <property type="entry name" value="DnaA_N_dom"/>
</dbReference>
<evidence type="ECO:0000313" key="3">
    <source>
        <dbReference type="Proteomes" id="UP001234495"/>
    </source>
</evidence>
<reference evidence="2 3" key="1">
    <citation type="submission" date="2023-07" db="EMBL/GenBank/DDBJ databases">
        <title>Genomic Encyclopedia of Type Strains, Phase IV (KMG-IV): sequencing the most valuable type-strain genomes for metagenomic binning, comparative biology and taxonomic classification.</title>
        <authorList>
            <person name="Goeker M."/>
        </authorList>
    </citation>
    <scope>NUCLEOTIDE SEQUENCE [LARGE SCALE GENOMIC DNA]</scope>
    <source>
        <strain evidence="2 3">DSM 29005</strain>
    </source>
</reference>
<sequence>MENKELLTKVLDTVKNEISTNAYNTWFKVISLERDSNGKIIIYAANEFASDWIRKNYSAIIHNTVKIQFAEDVDILITSKSDKNSTNSFASFL</sequence>
<accession>A0ABT9ZE13</accession>